<proteinExistence type="predicted"/>
<reference evidence="9" key="1">
    <citation type="journal article" date="2021" name="PeerJ">
        <title>Extensive microbial diversity within the chicken gut microbiome revealed by metagenomics and culture.</title>
        <authorList>
            <person name="Gilroy R."/>
            <person name="Ravi A."/>
            <person name="Getino M."/>
            <person name="Pursley I."/>
            <person name="Horton D.L."/>
            <person name="Alikhan N.F."/>
            <person name="Baker D."/>
            <person name="Gharbi K."/>
            <person name="Hall N."/>
            <person name="Watson M."/>
            <person name="Adriaenssens E.M."/>
            <person name="Foster-Nyarko E."/>
            <person name="Jarju S."/>
            <person name="Secka A."/>
            <person name="Antonio M."/>
            <person name="Oren A."/>
            <person name="Chaudhuri R.R."/>
            <person name="La Ragione R."/>
            <person name="Hildebrand F."/>
            <person name="Pallen M.J."/>
        </authorList>
    </citation>
    <scope>NUCLEOTIDE SEQUENCE</scope>
    <source>
        <strain evidence="9">9264</strain>
    </source>
</reference>
<feature type="transmembrane region" description="Helical" evidence="8">
    <location>
        <begin position="277"/>
        <end position="297"/>
    </location>
</feature>
<dbReference type="GO" id="GO:0005886">
    <property type="term" value="C:plasma membrane"/>
    <property type="evidence" value="ECO:0007669"/>
    <property type="project" value="UniProtKB-SubCell"/>
</dbReference>
<evidence type="ECO:0000256" key="7">
    <source>
        <dbReference type="SAM" id="MobiDB-lite"/>
    </source>
</evidence>
<dbReference type="AlphaFoldDB" id="A0A9D2U7J4"/>
<evidence type="ECO:0000313" key="9">
    <source>
        <dbReference type="EMBL" id="HJD44116.1"/>
    </source>
</evidence>
<organism evidence="9 10">
    <name type="scientific">Candidatus Paenalcaligenes intestinipullorum</name>
    <dbReference type="NCBI Taxonomy" id="2838718"/>
    <lineage>
        <taxon>Bacteria</taxon>
        <taxon>Pseudomonadati</taxon>
        <taxon>Pseudomonadota</taxon>
        <taxon>Betaproteobacteria</taxon>
        <taxon>Burkholderiales</taxon>
        <taxon>Alcaligenaceae</taxon>
        <taxon>Paenalcaligenes</taxon>
    </lineage>
</organism>
<keyword evidence="3" id="KW-0997">Cell inner membrane</keyword>
<evidence type="ECO:0000256" key="8">
    <source>
        <dbReference type="SAM" id="Phobius"/>
    </source>
</evidence>
<dbReference type="InterPro" id="IPR051800">
    <property type="entry name" value="PqiA-PqiB_transport"/>
</dbReference>
<comment type="caution">
    <text evidence="9">The sequence shown here is derived from an EMBL/GenBank/DDBJ whole genome shotgun (WGS) entry which is preliminary data.</text>
</comment>
<sequence>MSDNLAVTACPHCDALHQDIALQAGESATCGQCASELYRYSSLNLSAWLALLLATLVFFIMGSFLPVAHIHMQGQEVSPSLFEAVYFIWDQGHYVLATMTGLVSIWLPLFYVLFRLWAVGVLLRGRLPQDFALVLRIINALQHWSLVPVVFLGMVVSLVKFAGLARLELAAGLLAYVALMFLYTATLRLTAKRLWWFAAQRQLVMDQVPYSVKDYIACTHCGLVQTPTLQNDHSLEGNNESEKRPGGVEPEPIHHCQCVRCHGGLYKRKVNMVSRTWALMLTAIVLYIPANTLPMMLLRTPISASEHTILGGVVELWESGSADLAIIVFVASIVVPFTKFLALTILLLNYKRWKGRVIQRQRTKLYRMVEFIGQWSMLDVIVVVLMAAMADFPGLSQIIAGPAAVNFGAVVVLTMLAALSFDPRCGWDARARVSSAHPSQSFFPDPHASGGLAKLDA</sequence>
<dbReference type="Pfam" id="PF04403">
    <property type="entry name" value="PqiA"/>
    <property type="match status" value="2"/>
</dbReference>
<feature type="transmembrane region" description="Helical" evidence="8">
    <location>
        <begin position="324"/>
        <end position="350"/>
    </location>
</feature>
<dbReference type="InterPro" id="IPR007498">
    <property type="entry name" value="PqiA-like"/>
</dbReference>
<comment type="subcellular location">
    <subcellularLocation>
        <location evidence="1">Cell inner membrane</location>
    </subcellularLocation>
</comment>
<evidence type="ECO:0000256" key="6">
    <source>
        <dbReference type="ARBA" id="ARBA00023136"/>
    </source>
</evidence>
<keyword evidence="4 8" id="KW-0812">Transmembrane</keyword>
<dbReference type="PANTHER" id="PTHR30462:SF1">
    <property type="entry name" value="INTERMEMBRANE TRANSPORT PROTEIN YEBS"/>
    <property type="match status" value="1"/>
</dbReference>
<evidence type="ECO:0000256" key="1">
    <source>
        <dbReference type="ARBA" id="ARBA00004533"/>
    </source>
</evidence>
<feature type="transmembrane region" description="Helical" evidence="8">
    <location>
        <begin position="47"/>
        <end position="72"/>
    </location>
</feature>
<feature type="transmembrane region" description="Helical" evidence="8">
    <location>
        <begin position="144"/>
        <end position="163"/>
    </location>
</feature>
<dbReference type="EMBL" id="DWUQ01000075">
    <property type="protein sequence ID" value="HJD44116.1"/>
    <property type="molecule type" value="Genomic_DNA"/>
</dbReference>
<feature type="transmembrane region" description="Helical" evidence="8">
    <location>
        <begin position="398"/>
        <end position="421"/>
    </location>
</feature>
<protein>
    <submittedName>
        <fullName evidence="9">Paraquat-inducible protein A</fullName>
    </submittedName>
</protein>
<evidence type="ECO:0000256" key="4">
    <source>
        <dbReference type="ARBA" id="ARBA00022692"/>
    </source>
</evidence>
<feature type="region of interest" description="Disordered" evidence="7">
    <location>
        <begin position="437"/>
        <end position="457"/>
    </location>
</feature>
<dbReference type="PANTHER" id="PTHR30462">
    <property type="entry name" value="INTERMEMBRANE TRANSPORT PROTEIN PQIB-RELATED"/>
    <property type="match status" value="1"/>
</dbReference>
<keyword evidence="6 8" id="KW-0472">Membrane</keyword>
<evidence type="ECO:0000256" key="3">
    <source>
        <dbReference type="ARBA" id="ARBA00022519"/>
    </source>
</evidence>
<evidence type="ECO:0000313" key="10">
    <source>
        <dbReference type="Proteomes" id="UP000823889"/>
    </source>
</evidence>
<name>A0A9D2U7J4_9BURK</name>
<feature type="transmembrane region" description="Helical" evidence="8">
    <location>
        <begin position="169"/>
        <end position="191"/>
    </location>
</feature>
<evidence type="ECO:0000256" key="2">
    <source>
        <dbReference type="ARBA" id="ARBA00022475"/>
    </source>
</evidence>
<dbReference type="Proteomes" id="UP000823889">
    <property type="component" value="Unassembled WGS sequence"/>
</dbReference>
<accession>A0A9D2U7J4</accession>
<keyword evidence="5 8" id="KW-1133">Transmembrane helix</keyword>
<reference evidence="9" key="2">
    <citation type="submission" date="2021-04" db="EMBL/GenBank/DDBJ databases">
        <authorList>
            <person name="Gilroy R."/>
        </authorList>
    </citation>
    <scope>NUCLEOTIDE SEQUENCE</scope>
    <source>
        <strain evidence="9">9264</strain>
    </source>
</reference>
<feature type="transmembrane region" description="Helical" evidence="8">
    <location>
        <begin position="371"/>
        <end position="392"/>
    </location>
</feature>
<keyword evidence="2" id="KW-1003">Cell membrane</keyword>
<evidence type="ECO:0000256" key="5">
    <source>
        <dbReference type="ARBA" id="ARBA00022989"/>
    </source>
</evidence>
<gene>
    <name evidence="9" type="ORF">H9906_03705</name>
</gene>
<feature type="transmembrane region" description="Helical" evidence="8">
    <location>
        <begin position="92"/>
        <end position="123"/>
    </location>
</feature>